<dbReference type="InterPro" id="IPR045247">
    <property type="entry name" value="Oye-like"/>
</dbReference>
<dbReference type="Proteomes" id="UP000014463">
    <property type="component" value="Unassembled WGS sequence"/>
</dbReference>
<sequence length="383" mass="41691">MHLLAPIQLGSLSLPNRIIMAPLTRQRTRQPGNVPYGLNATYYAQRASAGLIITEGAQINAQGQGFAWTPGIHSKAQIDGWRKVTEAVHARGGRIVLQLWHVGRVSHRLLQPDAAAPVAPSAIRAEAKAYVEFANGHAGFAAADQPRALELDDLPHLVEDFAQAAANCMHAGFDGVEVQAGNGFLLDQFLSSGTNHRDDAYGGKIANRARLPLEVLDAVVDAIGDPGRVGIHFSPLNTYNDMHDADPHETFPYMIDRLNERDLAYLHLTNPRQNHEAEALLTSLRHRYRGHVIRAGGYDAALGNQAIRTGATDGVVFGKPFISNPDLVERIRHGVPWTMADEESFYGGGAKGYTDYPRLQLTDRYEELPDSGSVAGLVKQAPP</sequence>
<keyword evidence="3" id="KW-0560">Oxidoreductase</keyword>
<gene>
    <name evidence="5" type="ORF">L861_16865</name>
</gene>
<organism evidence="5 6">
    <name type="scientific">Litchfieldella anticariensis (strain DSM 16096 / CECT 5854 / CIP 108499 / LMG 22089 / FP35)</name>
    <name type="common">Halomonas anticariensis</name>
    <dbReference type="NCBI Taxonomy" id="1121939"/>
    <lineage>
        <taxon>Bacteria</taxon>
        <taxon>Pseudomonadati</taxon>
        <taxon>Pseudomonadota</taxon>
        <taxon>Gammaproteobacteria</taxon>
        <taxon>Oceanospirillales</taxon>
        <taxon>Halomonadaceae</taxon>
        <taxon>Litchfieldella</taxon>
    </lineage>
</organism>
<feature type="domain" description="NADH:flavin oxidoreductase/NADH oxidase N-terminal" evidence="4">
    <location>
        <begin position="3"/>
        <end position="336"/>
    </location>
</feature>
<accession>S2KM52</accession>
<dbReference type="InterPro" id="IPR013785">
    <property type="entry name" value="Aldolase_TIM"/>
</dbReference>
<dbReference type="PANTHER" id="PTHR22893">
    <property type="entry name" value="NADH OXIDOREDUCTASE-RELATED"/>
    <property type="match status" value="1"/>
</dbReference>
<dbReference type="PANTHER" id="PTHR22893:SF91">
    <property type="entry name" value="NADPH DEHYDROGENASE 2-RELATED"/>
    <property type="match status" value="1"/>
</dbReference>
<evidence type="ECO:0000259" key="4">
    <source>
        <dbReference type="Pfam" id="PF00724"/>
    </source>
</evidence>
<comment type="caution">
    <text evidence="5">The sequence shown here is derived from an EMBL/GenBank/DDBJ whole genome shotgun (WGS) entry which is preliminary data.</text>
</comment>
<dbReference type="STRING" id="1121939.L861_16865"/>
<comment type="cofactor">
    <cofactor evidence="1">
        <name>FMN</name>
        <dbReference type="ChEBI" id="CHEBI:58210"/>
    </cofactor>
</comment>
<keyword evidence="6" id="KW-1185">Reference proteome</keyword>
<dbReference type="GO" id="GO:0010181">
    <property type="term" value="F:FMN binding"/>
    <property type="evidence" value="ECO:0007669"/>
    <property type="project" value="InterPro"/>
</dbReference>
<dbReference type="RefSeq" id="WP_016417527.1">
    <property type="nucleotide sequence ID" value="NZ_AUAB01000011.1"/>
</dbReference>
<evidence type="ECO:0000256" key="3">
    <source>
        <dbReference type="ARBA" id="ARBA00023002"/>
    </source>
</evidence>
<evidence type="ECO:0000256" key="2">
    <source>
        <dbReference type="ARBA" id="ARBA00005979"/>
    </source>
</evidence>
<dbReference type="Pfam" id="PF00724">
    <property type="entry name" value="Oxidored_FMN"/>
    <property type="match status" value="1"/>
</dbReference>
<comment type="similarity">
    <text evidence="2">Belongs to the NADH:flavin oxidoreductase/NADH oxidase family.</text>
</comment>
<dbReference type="CDD" id="cd02933">
    <property type="entry name" value="OYE_like_FMN"/>
    <property type="match status" value="1"/>
</dbReference>
<dbReference type="OrthoDB" id="8523426at2"/>
<dbReference type="eggNOG" id="COG1902">
    <property type="taxonomic scope" value="Bacteria"/>
</dbReference>
<dbReference type="EMBL" id="ASTJ01000034">
    <property type="protein sequence ID" value="EPC01543.1"/>
    <property type="molecule type" value="Genomic_DNA"/>
</dbReference>
<name>S2KM52_LITA3</name>
<dbReference type="Gene3D" id="3.20.20.70">
    <property type="entry name" value="Aldolase class I"/>
    <property type="match status" value="1"/>
</dbReference>
<dbReference type="SUPFAM" id="SSF51395">
    <property type="entry name" value="FMN-linked oxidoreductases"/>
    <property type="match status" value="1"/>
</dbReference>
<protein>
    <recommendedName>
        <fullName evidence="4">NADH:flavin oxidoreductase/NADH oxidase N-terminal domain-containing protein</fullName>
    </recommendedName>
</protein>
<evidence type="ECO:0000313" key="6">
    <source>
        <dbReference type="Proteomes" id="UP000014463"/>
    </source>
</evidence>
<dbReference type="NCBIfam" id="NF007899">
    <property type="entry name" value="PRK10605.1"/>
    <property type="match status" value="1"/>
</dbReference>
<dbReference type="PATRIC" id="fig|1121939.11.peg.3009"/>
<dbReference type="GO" id="GO:0005829">
    <property type="term" value="C:cytosol"/>
    <property type="evidence" value="ECO:0007669"/>
    <property type="project" value="UniProtKB-ARBA"/>
</dbReference>
<dbReference type="FunFam" id="3.20.20.70:FF:000059">
    <property type="entry name" value="N-ethylmaleimide reductase, FMN-linked"/>
    <property type="match status" value="1"/>
</dbReference>
<dbReference type="InterPro" id="IPR001155">
    <property type="entry name" value="OxRdtase_FMN_N"/>
</dbReference>
<evidence type="ECO:0000313" key="5">
    <source>
        <dbReference type="EMBL" id="EPC01543.1"/>
    </source>
</evidence>
<dbReference type="GO" id="GO:0016628">
    <property type="term" value="F:oxidoreductase activity, acting on the CH-CH group of donors, NAD or NADP as acceptor"/>
    <property type="evidence" value="ECO:0007669"/>
    <property type="project" value="UniProtKB-ARBA"/>
</dbReference>
<dbReference type="AlphaFoldDB" id="S2KM52"/>
<reference evidence="5 6" key="1">
    <citation type="journal article" date="2013" name="Genome Announc.">
        <title>Draft genome sequence of the moderately halophilic gammaproteobacterium Halomonas anticariensis FP35.</title>
        <authorList>
            <person name="Tahrioui A."/>
            <person name="Quesada E."/>
            <person name="Llamas I."/>
        </authorList>
    </citation>
    <scope>NUCLEOTIDE SEQUENCE [LARGE SCALE GENOMIC DNA]</scope>
    <source>
        <strain evidence="6">DSM 16096 / CECT 5854 / LMG 22089 / FP35</strain>
    </source>
</reference>
<proteinExistence type="inferred from homology"/>
<evidence type="ECO:0000256" key="1">
    <source>
        <dbReference type="ARBA" id="ARBA00001917"/>
    </source>
</evidence>